<accession>A0ABX4FCB8</accession>
<organism evidence="1 2">
    <name type="scientific">Bordetella genomosp. 6</name>
    <dbReference type="NCBI Taxonomy" id="463024"/>
    <lineage>
        <taxon>Bacteria</taxon>
        <taxon>Pseudomonadati</taxon>
        <taxon>Pseudomonadota</taxon>
        <taxon>Betaproteobacteria</taxon>
        <taxon>Burkholderiales</taxon>
        <taxon>Alcaligenaceae</taxon>
        <taxon>Bordetella</taxon>
    </lineage>
</organism>
<name>A0ABX4FCB8_9BORD</name>
<evidence type="ECO:0000313" key="1">
    <source>
        <dbReference type="EMBL" id="OZI78293.1"/>
    </source>
</evidence>
<evidence type="ECO:0000313" key="2">
    <source>
        <dbReference type="Proteomes" id="UP000216524"/>
    </source>
</evidence>
<proteinExistence type="predicted"/>
<reference evidence="1 2" key="1">
    <citation type="submission" date="2017-05" db="EMBL/GenBank/DDBJ databases">
        <title>Complete and WGS of Bordetella genogroups.</title>
        <authorList>
            <person name="Spilker T."/>
            <person name="Lipuma J."/>
        </authorList>
    </citation>
    <scope>NUCLEOTIDE SEQUENCE [LARGE SCALE GENOMIC DNA]</scope>
    <source>
        <strain evidence="1 2">AU3139</strain>
    </source>
</reference>
<evidence type="ECO:0008006" key="3">
    <source>
        <dbReference type="Google" id="ProtNLM"/>
    </source>
</evidence>
<sequence length="117" mass="12905">MELAAKAAGLRLEWDGHPDAWQPMYYEGKTYHRWNPLTDDGDALRLRNALQATIIDEGDKVYVEIARYPAGAVVREPYERDLPGGFASQSSVDAATRRAIVRAAAEIGAKMQETGNA</sequence>
<keyword evidence="2" id="KW-1185">Reference proteome</keyword>
<protein>
    <recommendedName>
        <fullName evidence="3">Phage ABA sandwich domain-containing protein</fullName>
    </recommendedName>
</protein>
<gene>
    <name evidence="1" type="ORF">CAL23_13150</name>
</gene>
<dbReference type="EMBL" id="NEVV01000003">
    <property type="protein sequence ID" value="OZI78293.1"/>
    <property type="molecule type" value="Genomic_DNA"/>
</dbReference>
<dbReference type="Proteomes" id="UP000216524">
    <property type="component" value="Unassembled WGS sequence"/>
</dbReference>
<comment type="caution">
    <text evidence="1">The sequence shown here is derived from an EMBL/GenBank/DDBJ whole genome shotgun (WGS) entry which is preliminary data.</text>
</comment>